<gene>
    <name evidence="6" type="ORF">ACFQDM_10845</name>
</gene>
<dbReference type="Gene3D" id="2.60.40.2020">
    <property type="match status" value="1"/>
</dbReference>
<name>A0ABW1SAK4_9PROT</name>
<dbReference type="Pfam" id="PF09394">
    <property type="entry name" value="Inhibitor_I42"/>
    <property type="match status" value="1"/>
</dbReference>
<dbReference type="EMBL" id="JBHSSW010000012">
    <property type="protein sequence ID" value="MFC6198583.1"/>
    <property type="molecule type" value="Genomic_DNA"/>
</dbReference>
<dbReference type="PROSITE" id="PS51257">
    <property type="entry name" value="PROKAR_LIPOPROTEIN"/>
    <property type="match status" value="1"/>
</dbReference>
<evidence type="ECO:0000259" key="5">
    <source>
        <dbReference type="Pfam" id="PF09394"/>
    </source>
</evidence>
<keyword evidence="7" id="KW-1185">Reference proteome</keyword>
<evidence type="ECO:0000256" key="2">
    <source>
        <dbReference type="ARBA" id="ARBA00022704"/>
    </source>
</evidence>
<dbReference type="SUPFAM" id="SSF141066">
    <property type="entry name" value="ICP-like"/>
    <property type="match status" value="1"/>
</dbReference>
<protein>
    <submittedName>
        <fullName evidence="6">Protease inhibitor I42 family protein</fullName>
    </submittedName>
</protein>
<feature type="region of interest" description="Disordered" evidence="3">
    <location>
        <begin position="27"/>
        <end position="55"/>
    </location>
</feature>
<evidence type="ECO:0000313" key="6">
    <source>
        <dbReference type="EMBL" id="MFC6198583.1"/>
    </source>
</evidence>
<dbReference type="InterPro" id="IPR036331">
    <property type="entry name" value="Chagasin-like_sf"/>
</dbReference>
<dbReference type="InterPro" id="IPR018990">
    <property type="entry name" value="Prot_inh_I42_chagasin"/>
</dbReference>
<organism evidence="6 7">
    <name type="scientific">Ponticaulis profundi</name>
    <dbReference type="NCBI Taxonomy" id="2665222"/>
    <lineage>
        <taxon>Bacteria</taxon>
        <taxon>Pseudomonadati</taxon>
        <taxon>Pseudomonadota</taxon>
        <taxon>Alphaproteobacteria</taxon>
        <taxon>Hyphomonadales</taxon>
        <taxon>Hyphomonadaceae</taxon>
        <taxon>Ponticaulis</taxon>
    </lineage>
</organism>
<proteinExistence type="predicted"/>
<keyword evidence="2" id="KW-0789">Thiol protease inhibitor</keyword>
<reference evidence="7" key="1">
    <citation type="journal article" date="2019" name="Int. J. Syst. Evol. Microbiol.">
        <title>The Global Catalogue of Microorganisms (GCM) 10K type strain sequencing project: providing services to taxonomists for standard genome sequencing and annotation.</title>
        <authorList>
            <consortium name="The Broad Institute Genomics Platform"/>
            <consortium name="The Broad Institute Genome Sequencing Center for Infectious Disease"/>
            <person name="Wu L."/>
            <person name="Ma J."/>
        </authorList>
    </citation>
    <scope>NUCLEOTIDE SEQUENCE [LARGE SCALE GENOMIC DNA]</scope>
    <source>
        <strain evidence="7">CGMCC-1.15741</strain>
    </source>
</reference>
<feature type="compositionally biased region" description="Pro residues" evidence="3">
    <location>
        <begin position="34"/>
        <end position="44"/>
    </location>
</feature>
<evidence type="ECO:0000256" key="3">
    <source>
        <dbReference type="SAM" id="MobiDB-lite"/>
    </source>
</evidence>
<evidence type="ECO:0000313" key="7">
    <source>
        <dbReference type="Proteomes" id="UP001596303"/>
    </source>
</evidence>
<evidence type="ECO:0000256" key="4">
    <source>
        <dbReference type="SAM" id="SignalP"/>
    </source>
</evidence>
<evidence type="ECO:0000256" key="1">
    <source>
        <dbReference type="ARBA" id="ARBA00022690"/>
    </source>
</evidence>
<keyword evidence="1 6" id="KW-0646">Protease inhibitor</keyword>
<feature type="signal peptide" evidence="4">
    <location>
        <begin position="1"/>
        <end position="21"/>
    </location>
</feature>
<dbReference type="Proteomes" id="UP001596303">
    <property type="component" value="Unassembled WGS sequence"/>
</dbReference>
<accession>A0ABW1SAK4</accession>
<dbReference type="RefSeq" id="WP_377378915.1">
    <property type="nucleotide sequence ID" value="NZ_JBHSSW010000012.1"/>
</dbReference>
<feature type="chain" id="PRO_5046321645" evidence="4">
    <location>
        <begin position="22"/>
        <end position="162"/>
    </location>
</feature>
<sequence>MLRFTGLCLAMVCSLAACAPAAINRPPIVRYPTTTPPDQRPPVQTPSTRPKPVPREPVYLNNPRNGASVRVAVGETLNIKLDSPSDAIYRWLVEQDWEKRILVLHRDEYAYDRRKGAAPNAGAQLFQFAVKEPGRSEIHFYYASDRHSKKVRTVTLYVEAVQ</sequence>
<dbReference type="GO" id="GO:0030414">
    <property type="term" value="F:peptidase inhibitor activity"/>
    <property type="evidence" value="ECO:0007669"/>
    <property type="project" value="UniProtKB-KW"/>
</dbReference>
<feature type="domain" description="Proteinase inhibitor I42 chagasin" evidence="5">
    <location>
        <begin position="71"/>
        <end position="158"/>
    </location>
</feature>
<keyword evidence="4" id="KW-0732">Signal</keyword>
<comment type="caution">
    <text evidence="6">The sequence shown here is derived from an EMBL/GenBank/DDBJ whole genome shotgun (WGS) entry which is preliminary data.</text>
</comment>